<keyword evidence="5 11" id="KW-0808">Transferase</keyword>
<dbReference type="InterPro" id="IPR003374">
    <property type="entry name" value="ApbE-like_sf"/>
</dbReference>
<evidence type="ECO:0000256" key="1">
    <source>
        <dbReference type="ARBA" id="ARBA00008282"/>
    </source>
</evidence>
<dbReference type="AlphaFoldDB" id="A0A193LLT6"/>
<gene>
    <name evidence="13" type="ORF">BA177_17135</name>
</gene>
<dbReference type="EMBL" id="CP016268">
    <property type="protein sequence ID" value="ANO53349.1"/>
    <property type="molecule type" value="Genomic_DNA"/>
</dbReference>
<dbReference type="STRING" id="1548547.BA177_17135"/>
<evidence type="ECO:0000256" key="7">
    <source>
        <dbReference type="ARBA" id="ARBA00022827"/>
    </source>
</evidence>
<keyword evidence="6 11" id="KW-0479">Metal-binding</keyword>
<keyword evidence="8 11" id="KW-0460">Magnesium</keyword>
<dbReference type="PANTHER" id="PTHR30040:SF2">
    <property type="entry name" value="FAD:PROTEIN FMN TRANSFERASE"/>
    <property type="match status" value="1"/>
</dbReference>
<feature type="binding site" evidence="12">
    <location>
        <position position="156"/>
    </location>
    <ligand>
        <name>Mg(2+)</name>
        <dbReference type="ChEBI" id="CHEBI:18420"/>
    </ligand>
</feature>
<dbReference type="SUPFAM" id="SSF143631">
    <property type="entry name" value="ApbE-like"/>
    <property type="match status" value="1"/>
</dbReference>
<comment type="cofactor">
    <cofactor evidence="12">
        <name>Mg(2+)</name>
        <dbReference type="ChEBI" id="CHEBI:18420"/>
    </cofactor>
    <cofactor evidence="12">
        <name>Mn(2+)</name>
        <dbReference type="ChEBI" id="CHEBI:29035"/>
    </cofactor>
    <text evidence="12">Magnesium. Can also use manganese.</text>
</comment>
<keyword evidence="4 11" id="KW-0285">Flavoprotein</keyword>
<dbReference type="KEGG" id="woc:BA177_17135"/>
<dbReference type="InterPro" id="IPR024932">
    <property type="entry name" value="ApbE"/>
</dbReference>
<evidence type="ECO:0000256" key="4">
    <source>
        <dbReference type="ARBA" id="ARBA00022630"/>
    </source>
</evidence>
<evidence type="ECO:0000256" key="2">
    <source>
        <dbReference type="ARBA" id="ARBA00011955"/>
    </source>
</evidence>
<evidence type="ECO:0000256" key="5">
    <source>
        <dbReference type="ARBA" id="ARBA00022679"/>
    </source>
</evidence>
<evidence type="ECO:0000256" key="12">
    <source>
        <dbReference type="PIRSR" id="PIRSR006268-2"/>
    </source>
</evidence>
<evidence type="ECO:0000313" key="14">
    <source>
        <dbReference type="Proteomes" id="UP000092695"/>
    </source>
</evidence>
<evidence type="ECO:0000256" key="8">
    <source>
        <dbReference type="ARBA" id="ARBA00022842"/>
    </source>
</evidence>
<dbReference type="GO" id="GO:0046872">
    <property type="term" value="F:metal ion binding"/>
    <property type="evidence" value="ECO:0007669"/>
    <property type="project" value="UniProtKB-UniRule"/>
</dbReference>
<dbReference type="PIRSF" id="PIRSF006268">
    <property type="entry name" value="ApbE"/>
    <property type="match status" value="1"/>
</dbReference>
<dbReference type="Proteomes" id="UP000092695">
    <property type="component" value="Chromosome"/>
</dbReference>
<evidence type="ECO:0000256" key="6">
    <source>
        <dbReference type="ARBA" id="ARBA00022723"/>
    </source>
</evidence>
<accession>A0A193LLT6</accession>
<evidence type="ECO:0000256" key="9">
    <source>
        <dbReference type="ARBA" id="ARBA00031306"/>
    </source>
</evidence>
<reference evidence="13 14" key="1">
    <citation type="submission" date="2016-06" db="EMBL/GenBank/DDBJ databases">
        <title>Complete genome sequence of a deep-branching marine Gamma Proteobacterium Woeseia oceani type strain XK5.</title>
        <authorList>
            <person name="Mu D."/>
            <person name="Du Z."/>
        </authorList>
    </citation>
    <scope>NUCLEOTIDE SEQUENCE [LARGE SCALE GENOMIC DNA]</scope>
    <source>
        <strain evidence="13 14">XK5</strain>
    </source>
</reference>
<dbReference type="Gene3D" id="3.10.520.10">
    <property type="entry name" value="ApbE-like domains"/>
    <property type="match status" value="1"/>
</dbReference>
<evidence type="ECO:0000256" key="11">
    <source>
        <dbReference type="PIRNR" id="PIRNR006268"/>
    </source>
</evidence>
<proteinExistence type="inferred from homology"/>
<dbReference type="EC" id="2.7.1.180" evidence="2 11"/>
<feature type="binding site" evidence="12">
    <location>
        <position position="273"/>
    </location>
    <ligand>
        <name>Mg(2+)</name>
        <dbReference type="ChEBI" id="CHEBI:18420"/>
    </ligand>
</feature>
<protein>
    <recommendedName>
        <fullName evidence="3 11">FAD:protein FMN transferase</fullName>
        <ecNumber evidence="2 11">2.7.1.180</ecNumber>
    </recommendedName>
    <alternativeName>
        <fullName evidence="9 11">Flavin transferase</fullName>
    </alternativeName>
</protein>
<dbReference type="Pfam" id="PF02424">
    <property type="entry name" value="ApbE"/>
    <property type="match status" value="1"/>
</dbReference>
<keyword evidence="14" id="KW-1185">Reference proteome</keyword>
<evidence type="ECO:0000313" key="13">
    <source>
        <dbReference type="EMBL" id="ANO53349.1"/>
    </source>
</evidence>
<dbReference type="GO" id="GO:0016740">
    <property type="term" value="F:transferase activity"/>
    <property type="evidence" value="ECO:0007669"/>
    <property type="project" value="UniProtKB-UniRule"/>
</dbReference>
<organism evidence="13 14">
    <name type="scientific">Woeseia oceani</name>
    <dbReference type="NCBI Taxonomy" id="1548547"/>
    <lineage>
        <taxon>Bacteria</taxon>
        <taxon>Pseudomonadati</taxon>
        <taxon>Pseudomonadota</taxon>
        <taxon>Gammaproteobacteria</taxon>
        <taxon>Woeseiales</taxon>
        <taxon>Woeseiaceae</taxon>
        <taxon>Woeseia</taxon>
    </lineage>
</organism>
<evidence type="ECO:0000256" key="3">
    <source>
        <dbReference type="ARBA" id="ARBA00016337"/>
    </source>
</evidence>
<comment type="similarity">
    <text evidence="1 11">Belongs to the ApbE family.</text>
</comment>
<comment type="catalytic activity">
    <reaction evidence="10 11">
        <text>L-threonyl-[protein] + FAD = FMN-L-threonyl-[protein] + AMP + H(+)</text>
        <dbReference type="Rhea" id="RHEA:36847"/>
        <dbReference type="Rhea" id="RHEA-COMP:11060"/>
        <dbReference type="Rhea" id="RHEA-COMP:11061"/>
        <dbReference type="ChEBI" id="CHEBI:15378"/>
        <dbReference type="ChEBI" id="CHEBI:30013"/>
        <dbReference type="ChEBI" id="CHEBI:57692"/>
        <dbReference type="ChEBI" id="CHEBI:74257"/>
        <dbReference type="ChEBI" id="CHEBI:456215"/>
        <dbReference type="EC" id="2.7.1.180"/>
    </reaction>
</comment>
<dbReference type="PANTHER" id="PTHR30040">
    <property type="entry name" value="THIAMINE BIOSYNTHESIS LIPOPROTEIN APBE"/>
    <property type="match status" value="1"/>
</dbReference>
<keyword evidence="7 11" id="KW-0274">FAD</keyword>
<evidence type="ECO:0000256" key="10">
    <source>
        <dbReference type="ARBA" id="ARBA00048540"/>
    </source>
</evidence>
<name>A0A193LLT6_9GAMM</name>
<sequence length="298" mass="32515">MPNRTTTMTRMRDHWRGQFRAMASPCEVLLRTNDAQQAEAALSAVAAEAWRIEDKFSRYRTNNVVAAINDSNGATVAVDDETANLIDFATALHELSEGRFDISSGVLRRAWQFDGSDRLPDEQTVADILSCVGWNKVLWQRPDLTLQPGMQIDFGGIGKEYAVDRAAALAADLVTHCLINFGGDLATGGASDASPAWQVGVETPDSAGRRADRLIRLSRGGLATSGDARRFLLKDGKRYSHILNPLTGWPIEQAPRSVTVAADTCTQAGMLATLAMLQGPEAESFLEAQSVQYWCRRS</sequence>
<dbReference type="OrthoDB" id="9778595at2"/>